<reference evidence="1 2" key="1">
    <citation type="submission" date="2024-09" db="EMBL/GenBank/DDBJ databases">
        <authorList>
            <person name="Sun Q."/>
            <person name="Mori K."/>
        </authorList>
    </citation>
    <scope>NUCLEOTIDE SEQUENCE [LARGE SCALE GENOMIC DNA]</scope>
    <source>
        <strain evidence="1 2">JCM 12763</strain>
    </source>
</reference>
<name>A0ABV5V355_9MICO</name>
<accession>A0ABV5V355</accession>
<sequence length="111" mass="12486">MTEFEEAVGDALDLVPVELMDQLDNVVFLVEEEPPPEDPELLGVYDGVPLTERDLSWGGTLPDRITIFRGPLVRMCEDREHLLDEIAVTVVHEIAHHFGIDDEALHELGWG</sequence>
<gene>
    <name evidence="1" type="ORF">ACFFN0_09395</name>
</gene>
<dbReference type="InterPro" id="IPR010428">
    <property type="entry name" value="Zincin_1"/>
</dbReference>
<dbReference type="SUPFAM" id="SSF55486">
    <property type="entry name" value="Metalloproteases ('zincins'), catalytic domain"/>
    <property type="match status" value="1"/>
</dbReference>
<protein>
    <submittedName>
        <fullName evidence="1">Metallopeptidase family protein</fullName>
    </submittedName>
</protein>
<dbReference type="EMBL" id="JBHMAX010000017">
    <property type="protein sequence ID" value="MFB9732258.1"/>
    <property type="molecule type" value="Genomic_DNA"/>
</dbReference>
<dbReference type="Proteomes" id="UP001589613">
    <property type="component" value="Unassembled WGS sequence"/>
</dbReference>
<dbReference type="RefSeq" id="WP_075958908.1">
    <property type="nucleotide sequence ID" value="NZ_JBHMAX010000017.1"/>
</dbReference>
<keyword evidence="2" id="KW-1185">Reference proteome</keyword>
<evidence type="ECO:0000313" key="2">
    <source>
        <dbReference type="Proteomes" id="UP001589613"/>
    </source>
</evidence>
<dbReference type="CDD" id="cd12952">
    <property type="entry name" value="MMP_ACEL2062"/>
    <property type="match status" value="1"/>
</dbReference>
<dbReference type="Gene3D" id="3.30.2010.20">
    <property type="match status" value="1"/>
</dbReference>
<evidence type="ECO:0000313" key="1">
    <source>
        <dbReference type="EMBL" id="MFB9732258.1"/>
    </source>
</evidence>
<organism evidence="1 2">
    <name type="scientific">Ornithinimicrobium kibberense</name>
    <dbReference type="NCBI Taxonomy" id="282060"/>
    <lineage>
        <taxon>Bacteria</taxon>
        <taxon>Bacillati</taxon>
        <taxon>Actinomycetota</taxon>
        <taxon>Actinomycetes</taxon>
        <taxon>Micrococcales</taxon>
        <taxon>Ornithinimicrobiaceae</taxon>
        <taxon>Ornithinimicrobium</taxon>
    </lineage>
</organism>
<dbReference type="Pfam" id="PF06262">
    <property type="entry name" value="Zincin_1"/>
    <property type="match status" value="1"/>
</dbReference>
<dbReference type="InterPro" id="IPR038555">
    <property type="entry name" value="Zincin_1_sf"/>
</dbReference>
<proteinExistence type="predicted"/>
<comment type="caution">
    <text evidence="1">The sequence shown here is derived from an EMBL/GenBank/DDBJ whole genome shotgun (WGS) entry which is preliminary data.</text>
</comment>